<organism evidence="10 11">
    <name type="scientific">Lactococcus formosensis</name>
    <dbReference type="NCBI Taxonomy" id="1281486"/>
    <lineage>
        <taxon>Bacteria</taxon>
        <taxon>Bacillati</taxon>
        <taxon>Bacillota</taxon>
        <taxon>Bacilli</taxon>
        <taxon>Lactobacillales</taxon>
        <taxon>Streptococcaceae</taxon>
        <taxon>Lactococcus</taxon>
    </lineage>
</organism>
<dbReference type="KEGG" id="lfo:LMK00_03460"/>
<keyword evidence="4" id="KW-0997">Cell inner membrane</keyword>
<feature type="transmembrane region" description="Helical" evidence="8">
    <location>
        <begin position="269"/>
        <end position="291"/>
    </location>
</feature>
<dbReference type="EMBL" id="CP086395">
    <property type="protein sequence ID" value="USJ21071.1"/>
    <property type="molecule type" value="Genomic_DNA"/>
</dbReference>
<keyword evidence="5 8" id="KW-0812">Transmembrane</keyword>
<evidence type="ECO:0000256" key="4">
    <source>
        <dbReference type="ARBA" id="ARBA00022519"/>
    </source>
</evidence>
<evidence type="ECO:0000256" key="3">
    <source>
        <dbReference type="ARBA" id="ARBA00022475"/>
    </source>
</evidence>
<evidence type="ECO:0000313" key="10">
    <source>
        <dbReference type="EMBL" id="USJ21071.1"/>
    </source>
</evidence>
<dbReference type="InterPro" id="IPR024989">
    <property type="entry name" value="MFS_assoc_dom"/>
</dbReference>
<dbReference type="AlphaFoldDB" id="A0A9Q9D7L4"/>
<protein>
    <submittedName>
        <fullName evidence="10">MFS transporter</fullName>
    </submittedName>
</protein>
<feature type="transmembrane region" description="Helical" evidence="8">
    <location>
        <begin position="68"/>
        <end position="86"/>
    </location>
</feature>
<evidence type="ECO:0000256" key="7">
    <source>
        <dbReference type="ARBA" id="ARBA00023136"/>
    </source>
</evidence>
<accession>A0A9Q9D7L4</accession>
<dbReference type="RefSeq" id="WP_252175720.1">
    <property type="nucleotide sequence ID" value="NZ_CP086395.1"/>
</dbReference>
<gene>
    <name evidence="10" type="ORF">LMK00_03460</name>
</gene>
<feature type="transmembrane region" description="Helical" evidence="8">
    <location>
        <begin position="194"/>
        <end position="215"/>
    </location>
</feature>
<feature type="transmembrane region" description="Helical" evidence="8">
    <location>
        <begin position="353"/>
        <end position="377"/>
    </location>
</feature>
<evidence type="ECO:0000259" key="9">
    <source>
        <dbReference type="Pfam" id="PF12832"/>
    </source>
</evidence>
<dbReference type="Gene3D" id="1.20.1250.20">
    <property type="entry name" value="MFS general substrate transporter like domains"/>
    <property type="match status" value="2"/>
</dbReference>
<proteinExistence type="predicted"/>
<feature type="transmembrane region" description="Helical" evidence="8">
    <location>
        <begin position="297"/>
        <end position="315"/>
    </location>
</feature>
<dbReference type="GO" id="GO:0005886">
    <property type="term" value="C:plasma membrane"/>
    <property type="evidence" value="ECO:0007669"/>
    <property type="project" value="UniProtKB-SubCell"/>
</dbReference>
<evidence type="ECO:0000313" key="11">
    <source>
        <dbReference type="Proteomes" id="UP001056730"/>
    </source>
</evidence>
<dbReference type="PANTHER" id="PTHR23522">
    <property type="entry name" value="BLL5896 PROTEIN"/>
    <property type="match status" value="1"/>
</dbReference>
<dbReference type="InterPro" id="IPR036259">
    <property type="entry name" value="MFS_trans_sf"/>
</dbReference>
<dbReference type="Proteomes" id="UP001056730">
    <property type="component" value="Chromosome"/>
</dbReference>
<keyword evidence="2" id="KW-0813">Transport</keyword>
<dbReference type="SUPFAM" id="SSF103473">
    <property type="entry name" value="MFS general substrate transporter"/>
    <property type="match status" value="1"/>
</dbReference>
<reference evidence="10" key="1">
    <citation type="journal article" date="2022" name="Front. Microbiol.">
        <title>Feed Insects as a Reservoir of Granadaene-Producing Lactococci.</title>
        <authorList>
            <person name="Neuzil-Bunesova V."/>
            <person name="Ramirez Garcia A."/>
            <person name="Modrackova N."/>
            <person name="Makovska M."/>
            <person name="Sabolova M."/>
            <person name="Sproer C."/>
            <person name="Bunk B."/>
            <person name="Blom J."/>
            <person name="Schwab C."/>
        </authorList>
    </citation>
    <scope>NUCLEOTIDE SEQUENCE</scope>
    <source>
        <strain evidence="10">I4/6O</strain>
    </source>
</reference>
<dbReference type="PANTHER" id="PTHR23522:SF10">
    <property type="entry name" value="3-PHENYLPROPIONIC ACID TRANSPORTER-RELATED"/>
    <property type="match status" value="1"/>
</dbReference>
<dbReference type="Pfam" id="PF12832">
    <property type="entry name" value="MFS_1_like"/>
    <property type="match status" value="1"/>
</dbReference>
<comment type="subcellular location">
    <subcellularLocation>
        <location evidence="1">Cell inner membrane</location>
        <topology evidence="1">Multi-pass membrane protein</topology>
    </subcellularLocation>
</comment>
<feature type="transmembrane region" description="Helical" evidence="8">
    <location>
        <begin position="235"/>
        <end position="257"/>
    </location>
</feature>
<evidence type="ECO:0000256" key="2">
    <source>
        <dbReference type="ARBA" id="ARBA00022448"/>
    </source>
</evidence>
<keyword evidence="3" id="KW-1003">Cell membrane</keyword>
<feature type="domain" description="Major facilitator superfamily associated" evidence="9">
    <location>
        <begin position="25"/>
        <end position="329"/>
    </location>
</feature>
<evidence type="ECO:0000256" key="1">
    <source>
        <dbReference type="ARBA" id="ARBA00004429"/>
    </source>
</evidence>
<keyword evidence="7 8" id="KW-0472">Membrane</keyword>
<feature type="transmembrane region" description="Helical" evidence="8">
    <location>
        <begin position="36"/>
        <end position="56"/>
    </location>
</feature>
<sequence length="385" mass="42633">MAQLMFRFQLYLYSVLTAMWIFQYEPLMAAKNVSTATSLQVLAIVQLVVIGSILLYSSILERSEHRNSIIRSTLVLRIVISVLLFVVEVPTFFIVGFLLYQVGAVGCDIFYESLLLEEVSKKRLDFGKYRMFGSLGYATSGFLVSGVLLLGFEVPTLLLLSVVINTILLFLNLRTPFSTQGNPEQSCSKKKTKLPLSALIFIFCCAVVTTLPGSFGYLFNGHLREQFSLTLHQVTLYVSIAVFIGSCISEVSAFYVVDRLIRKIGAKQVLFIGFLASILRWGLAIVSPNAVSFVATYLFHGINFAFLYVAFLNILKAKLGNEVVGTLTMRFTFIANLVGVGLAQLYALSLESIGVRGILVSYLLISLLALGFVGIFYKKLISNNV</sequence>
<name>A0A9Q9D7L4_9LACT</name>
<evidence type="ECO:0000256" key="5">
    <source>
        <dbReference type="ARBA" id="ARBA00022692"/>
    </source>
</evidence>
<keyword evidence="6 8" id="KW-1133">Transmembrane helix</keyword>
<feature type="transmembrane region" description="Helical" evidence="8">
    <location>
        <begin position="7"/>
        <end position="24"/>
    </location>
</feature>
<evidence type="ECO:0000256" key="8">
    <source>
        <dbReference type="SAM" id="Phobius"/>
    </source>
</evidence>
<feature type="transmembrane region" description="Helical" evidence="8">
    <location>
        <begin position="327"/>
        <end position="347"/>
    </location>
</feature>
<evidence type="ECO:0000256" key="6">
    <source>
        <dbReference type="ARBA" id="ARBA00022989"/>
    </source>
</evidence>